<proteinExistence type="predicted"/>
<comment type="caution">
    <text evidence="2">The sequence shown here is derived from an EMBL/GenBank/DDBJ whole genome shotgun (WGS) entry which is preliminary data.</text>
</comment>
<dbReference type="Proteomes" id="UP000436483">
    <property type="component" value="Unassembled WGS sequence"/>
</dbReference>
<feature type="compositionally biased region" description="Basic and acidic residues" evidence="1">
    <location>
        <begin position="1"/>
        <end position="30"/>
    </location>
</feature>
<protein>
    <submittedName>
        <fullName evidence="2">Uncharacterized protein</fullName>
    </submittedName>
</protein>
<dbReference type="AlphaFoldDB" id="A0A7X3MNH4"/>
<sequence>MTPRNPEDSSKSDVESRSLQDLHDPLDGRSRAAAAPEPDSPPVPALRQEESVEAKLTLDRLEAYMKGPTVFSA</sequence>
<evidence type="ECO:0000313" key="2">
    <source>
        <dbReference type="EMBL" id="MXQ10336.1"/>
    </source>
</evidence>
<evidence type="ECO:0000256" key="1">
    <source>
        <dbReference type="SAM" id="MobiDB-lite"/>
    </source>
</evidence>
<accession>A0A7X3MNH4</accession>
<keyword evidence="3" id="KW-1185">Reference proteome</keyword>
<organism evidence="2 3">
    <name type="scientific">Microvirga makkahensis</name>
    <dbReference type="NCBI Taxonomy" id="1128670"/>
    <lineage>
        <taxon>Bacteria</taxon>
        <taxon>Pseudomonadati</taxon>
        <taxon>Pseudomonadota</taxon>
        <taxon>Alphaproteobacteria</taxon>
        <taxon>Hyphomicrobiales</taxon>
        <taxon>Methylobacteriaceae</taxon>
        <taxon>Microvirga</taxon>
    </lineage>
</organism>
<dbReference type="EMBL" id="WURB01000001">
    <property type="protein sequence ID" value="MXQ10336.1"/>
    <property type="molecule type" value="Genomic_DNA"/>
</dbReference>
<feature type="region of interest" description="Disordered" evidence="1">
    <location>
        <begin position="1"/>
        <end position="51"/>
    </location>
</feature>
<reference evidence="2 3" key="2">
    <citation type="submission" date="2020-01" db="EMBL/GenBank/DDBJ databases">
        <title>Microvirga sp. nov., an arsenate reduction bacterium isolated from Tibet hotspring sediments.</title>
        <authorList>
            <person name="Xian W.-D."/>
            <person name="Li W.-J."/>
        </authorList>
    </citation>
    <scope>NUCLEOTIDE SEQUENCE [LARGE SCALE GENOMIC DNA]</scope>
    <source>
        <strain evidence="2 3">KCTC 23863</strain>
    </source>
</reference>
<name>A0A7X3MNH4_9HYPH</name>
<reference evidence="2 3" key="1">
    <citation type="submission" date="2019-12" db="EMBL/GenBank/DDBJ databases">
        <authorList>
            <person name="Yuan C.-G."/>
        </authorList>
    </citation>
    <scope>NUCLEOTIDE SEQUENCE [LARGE SCALE GENOMIC DNA]</scope>
    <source>
        <strain evidence="2 3">KCTC 23863</strain>
    </source>
</reference>
<evidence type="ECO:0000313" key="3">
    <source>
        <dbReference type="Proteomes" id="UP000436483"/>
    </source>
</evidence>
<gene>
    <name evidence="2" type="ORF">GR328_02470</name>
</gene>
<dbReference type="OrthoDB" id="8020343at2"/>
<dbReference type="RefSeq" id="WP_160882919.1">
    <property type="nucleotide sequence ID" value="NZ_WURB01000001.1"/>
</dbReference>